<comment type="caution">
    <text evidence="1">The sequence shown here is derived from an EMBL/GenBank/DDBJ whole genome shotgun (WGS) entry which is preliminary data.</text>
</comment>
<geneLocation type="mitochondrion" evidence="1"/>
<sequence length="58" mass="6413">MINPPAIIIKAYCFSKVFYMQVFNQARSWTASTESISNILTVVLSQLKGIHGVPVSVL</sequence>
<dbReference type="EMBL" id="LKAM01000001">
    <property type="protein sequence ID" value="KUM51408.1"/>
    <property type="molecule type" value="Genomic_DNA"/>
</dbReference>
<name>A0A124GPB1_PICGL</name>
<organism evidence="1">
    <name type="scientific">Picea glauca</name>
    <name type="common">White spruce</name>
    <name type="synonym">Pinus glauca</name>
    <dbReference type="NCBI Taxonomy" id="3330"/>
    <lineage>
        <taxon>Eukaryota</taxon>
        <taxon>Viridiplantae</taxon>
        <taxon>Streptophyta</taxon>
        <taxon>Embryophyta</taxon>
        <taxon>Tracheophyta</taxon>
        <taxon>Spermatophyta</taxon>
        <taxon>Pinopsida</taxon>
        <taxon>Pinidae</taxon>
        <taxon>Conifers I</taxon>
        <taxon>Pinales</taxon>
        <taxon>Pinaceae</taxon>
        <taxon>Picea</taxon>
    </lineage>
</organism>
<dbReference type="AlphaFoldDB" id="A0A124GPB1"/>
<gene>
    <name evidence="1" type="ORF">ABT39_MTgene1256</name>
</gene>
<proteinExistence type="predicted"/>
<accession>A0A124GPB1</accession>
<reference evidence="1" key="1">
    <citation type="journal article" date="2015" name="Genome Biol. Evol.">
        <title>Organellar Genomes of White Spruce (Picea glauca): Assembly and Annotation.</title>
        <authorList>
            <person name="Jackman S.D."/>
            <person name="Warren R.L."/>
            <person name="Gibb E.A."/>
            <person name="Vandervalk B.P."/>
            <person name="Mohamadi H."/>
            <person name="Chu J."/>
            <person name="Raymond A."/>
            <person name="Pleasance S."/>
            <person name="Coope R."/>
            <person name="Wildung M.R."/>
            <person name="Ritland C.E."/>
            <person name="Bousquet J."/>
            <person name="Jones S.J."/>
            <person name="Bohlmann J."/>
            <person name="Birol I."/>
        </authorList>
    </citation>
    <scope>NUCLEOTIDE SEQUENCE [LARGE SCALE GENOMIC DNA]</scope>
    <source>
        <tissue evidence="1">Flushing bud</tissue>
    </source>
</reference>
<keyword evidence="1" id="KW-0496">Mitochondrion</keyword>
<evidence type="ECO:0000313" key="1">
    <source>
        <dbReference type="EMBL" id="KUM51408.1"/>
    </source>
</evidence>
<protein>
    <submittedName>
        <fullName evidence="1">Uncharacterized protein</fullName>
    </submittedName>
</protein>